<feature type="compositionally biased region" description="Basic residues" evidence="1">
    <location>
        <begin position="33"/>
        <end position="47"/>
    </location>
</feature>
<comment type="caution">
    <text evidence="2">The sequence shown here is derived from an EMBL/GenBank/DDBJ whole genome shotgun (WGS) entry which is preliminary data.</text>
</comment>
<accession>A0A7K0BW65</accession>
<dbReference type="AlphaFoldDB" id="A0A7K0BW65"/>
<evidence type="ECO:0000313" key="3">
    <source>
        <dbReference type="Proteomes" id="UP000487268"/>
    </source>
</evidence>
<evidence type="ECO:0000313" key="2">
    <source>
        <dbReference type="EMBL" id="MQY05415.1"/>
    </source>
</evidence>
<protein>
    <submittedName>
        <fullName evidence="2">Uncharacterized protein</fullName>
    </submittedName>
</protein>
<evidence type="ECO:0000256" key="1">
    <source>
        <dbReference type="SAM" id="MobiDB-lite"/>
    </source>
</evidence>
<name>A0A7K0BW65_9ACTN</name>
<feature type="region of interest" description="Disordered" evidence="1">
    <location>
        <begin position="21"/>
        <end position="47"/>
    </location>
</feature>
<dbReference type="EMBL" id="WEGH01000002">
    <property type="protein sequence ID" value="MQY05415.1"/>
    <property type="molecule type" value="Genomic_DNA"/>
</dbReference>
<dbReference type="Proteomes" id="UP000487268">
    <property type="component" value="Unassembled WGS sequence"/>
</dbReference>
<dbReference type="RefSeq" id="WP_153533466.1">
    <property type="nucleotide sequence ID" value="NZ_WEGH01000002.1"/>
</dbReference>
<organism evidence="2 3">
    <name type="scientific">Actinomadura macrotermitis</name>
    <dbReference type="NCBI Taxonomy" id="2585200"/>
    <lineage>
        <taxon>Bacteria</taxon>
        <taxon>Bacillati</taxon>
        <taxon>Actinomycetota</taxon>
        <taxon>Actinomycetes</taxon>
        <taxon>Streptosporangiales</taxon>
        <taxon>Thermomonosporaceae</taxon>
        <taxon>Actinomadura</taxon>
    </lineage>
</organism>
<reference evidence="2 3" key="1">
    <citation type="submission" date="2019-10" db="EMBL/GenBank/DDBJ databases">
        <title>Actinomadura rubteroloni sp. nov. and Actinomadura macrotermitis sp. nov., isolated from the gut of fungus growing-termite Macrotermes natalensis.</title>
        <authorList>
            <person name="Benndorf R."/>
            <person name="Martin K."/>
            <person name="Kuefner M."/>
            <person name="De Beer W."/>
            <person name="Kaster A.-K."/>
            <person name="Vollmers J."/>
            <person name="Poulsen M."/>
            <person name="Beemelmanns C."/>
        </authorList>
    </citation>
    <scope>NUCLEOTIDE SEQUENCE [LARGE SCALE GENOMIC DNA]</scope>
    <source>
        <strain evidence="2 3">RB68</strain>
    </source>
</reference>
<proteinExistence type="predicted"/>
<sequence>MDSRLAEEIVPRSLRRLIALEQRQEEQEPEQRRRPRPRKVLRVRRSS</sequence>
<keyword evidence="3" id="KW-1185">Reference proteome</keyword>
<feature type="compositionally biased region" description="Basic and acidic residues" evidence="1">
    <location>
        <begin position="22"/>
        <end position="32"/>
    </location>
</feature>
<gene>
    <name evidence="2" type="ORF">ACRB68_34900</name>
</gene>